<evidence type="ECO:0000259" key="8">
    <source>
        <dbReference type="PROSITE" id="PS50011"/>
    </source>
</evidence>
<dbReference type="PROSITE" id="PS00107">
    <property type="entry name" value="PROTEIN_KINASE_ATP"/>
    <property type="match status" value="1"/>
</dbReference>
<evidence type="ECO:0000256" key="5">
    <source>
        <dbReference type="ARBA" id="ARBA00022777"/>
    </source>
</evidence>
<dbReference type="SUPFAM" id="SSF56112">
    <property type="entry name" value="Protein kinase-like (PK-like)"/>
    <property type="match status" value="1"/>
</dbReference>
<keyword evidence="6 7" id="KW-0067">ATP-binding</keyword>
<evidence type="ECO:0000313" key="10">
    <source>
        <dbReference type="Proteomes" id="UP000324974"/>
    </source>
</evidence>
<dbReference type="InterPro" id="IPR050660">
    <property type="entry name" value="NEK_Ser/Thr_kinase"/>
</dbReference>
<evidence type="ECO:0000256" key="2">
    <source>
        <dbReference type="ARBA" id="ARBA00012513"/>
    </source>
</evidence>
<dbReference type="InterPro" id="IPR008271">
    <property type="entry name" value="Ser/Thr_kinase_AS"/>
</dbReference>
<feature type="domain" description="Protein kinase" evidence="8">
    <location>
        <begin position="25"/>
        <end position="285"/>
    </location>
</feature>
<dbReference type="PROSITE" id="PS50011">
    <property type="entry name" value="PROTEIN_KINASE_DOM"/>
    <property type="match status" value="1"/>
</dbReference>
<evidence type="ECO:0000256" key="3">
    <source>
        <dbReference type="ARBA" id="ARBA00022679"/>
    </source>
</evidence>
<sequence length="295" mass="33631">MHERSILSPSKRKNPAMTDEKIGKVKILKTLGTGAHSTILHVRREADAREFALKLVPIETEDDKKFLEQAKHEFRVGQMLHHPNLIKVCALEMETDWLRRVKKAKLLVEYVDGNTLDQVKLLKISKMLRVFEQVAAGLVHMHKQGVLHADLKPGNILMGKKGVVKIIDYGLSWIKSEPKDRVQGTPEYMAPETVQRKMVNERTDIYNFGATMYRLVTLKLPPEIIPGVEGVEMTERQYKDHFVPVNEINRGVPKDLADLIHKCLSFKANNRPERMSEVQGTLDRLADELGGDDDE</sequence>
<keyword evidence="5 9" id="KW-0418">Kinase</keyword>
<dbReference type="PROSITE" id="PS00108">
    <property type="entry name" value="PROTEIN_KINASE_ST"/>
    <property type="match status" value="1"/>
</dbReference>
<feature type="binding site" evidence="7">
    <location>
        <position position="54"/>
    </location>
    <ligand>
        <name>ATP</name>
        <dbReference type="ChEBI" id="CHEBI:30616"/>
    </ligand>
</feature>
<dbReference type="Pfam" id="PF00069">
    <property type="entry name" value="Pkinase"/>
    <property type="match status" value="1"/>
</dbReference>
<keyword evidence="9" id="KW-0723">Serine/threonine-protein kinase</keyword>
<evidence type="ECO:0000313" key="9">
    <source>
        <dbReference type="EMBL" id="QEL16121.1"/>
    </source>
</evidence>
<comment type="similarity">
    <text evidence="1">Belongs to the protein kinase superfamily. NEK Ser/Thr protein kinase family. NIMA subfamily.</text>
</comment>
<protein>
    <recommendedName>
        <fullName evidence="2">non-specific serine/threonine protein kinase</fullName>
        <ecNumber evidence="2">2.7.11.1</ecNumber>
    </recommendedName>
</protein>
<evidence type="ECO:0000256" key="7">
    <source>
        <dbReference type="PROSITE-ProRule" id="PRU10141"/>
    </source>
</evidence>
<gene>
    <name evidence="9" type="ORF">PX52LOC_03060</name>
</gene>
<dbReference type="Gene3D" id="3.30.200.20">
    <property type="entry name" value="Phosphorylase Kinase, domain 1"/>
    <property type="match status" value="1"/>
</dbReference>
<keyword evidence="3" id="KW-0808">Transferase</keyword>
<accession>A0A5C1AA88</accession>
<dbReference type="AlphaFoldDB" id="A0A5C1AA88"/>
<name>A0A5C1AA88_9BACT</name>
<dbReference type="GO" id="GO:0005524">
    <property type="term" value="F:ATP binding"/>
    <property type="evidence" value="ECO:0007669"/>
    <property type="project" value="UniProtKB-UniRule"/>
</dbReference>
<dbReference type="SMART" id="SM00220">
    <property type="entry name" value="S_TKc"/>
    <property type="match status" value="1"/>
</dbReference>
<organism evidence="9 10">
    <name type="scientific">Limnoglobus roseus</name>
    <dbReference type="NCBI Taxonomy" id="2598579"/>
    <lineage>
        <taxon>Bacteria</taxon>
        <taxon>Pseudomonadati</taxon>
        <taxon>Planctomycetota</taxon>
        <taxon>Planctomycetia</taxon>
        <taxon>Gemmatales</taxon>
        <taxon>Gemmataceae</taxon>
        <taxon>Limnoglobus</taxon>
    </lineage>
</organism>
<evidence type="ECO:0000256" key="6">
    <source>
        <dbReference type="ARBA" id="ARBA00022840"/>
    </source>
</evidence>
<dbReference type="InterPro" id="IPR000719">
    <property type="entry name" value="Prot_kinase_dom"/>
</dbReference>
<proteinExistence type="inferred from homology"/>
<dbReference type="CDD" id="cd14014">
    <property type="entry name" value="STKc_PknB_like"/>
    <property type="match status" value="1"/>
</dbReference>
<dbReference type="InterPro" id="IPR017441">
    <property type="entry name" value="Protein_kinase_ATP_BS"/>
</dbReference>
<dbReference type="PANTHER" id="PTHR43671:SF13">
    <property type="entry name" value="SERINE_THREONINE-PROTEIN KINASE NEK2"/>
    <property type="match status" value="1"/>
</dbReference>
<dbReference type="EC" id="2.7.11.1" evidence="2"/>
<keyword evidence="10" id="KW-1185">Reference proteome</keyword>
<dbReference type="KEGG" id="lrs:PX52LOC_03060"/>
<reference evidence="10" key="1">
    <citation type="submission" date="2019-08" db="EMBL/GenBank/DDBJ databases">
        <title>Limnoglobus roseus gen. nov., sp. nov., a novel freshwater planctomycete with a giant genome from the family Gemmataceae.</title>
        <authorList>
            <person name="Kulichevskaya I.S."/>
            <person name="Naumoff D.G."/>
            <person name="Miroshnikov K."/>
            <person name="Ivanova A."/>
            <person name="Philippov D.A."/>
            <person name="Hakobyan A."/>
            <person name="Rijpstra I.C."/>
            <person name="Sinninghe Damste J.S."/>
            <person name="Liesack W."/>
            <person name="Dedysh S.N."/>
        </authorList>
    </citation>
    <scope>NUCLEOTIDE SEQUENCE [LARGE SCALE GENOMIC DNA]</scope>
    <source>
        <strain evidence="10">PX52</strain>
    </source>
</reference>
<dbReference type="EMBL" id="CP042425">
    <property type="protein sequence ID" value="QEL16121.1"/>
    <property type="molecule type" value="Genomic_DNA"/>
</dbReference>
<dbReference type="Gene3D" id="1.10.510.10">
    <property type="entry name" value="Transferase(Phosphotransferase) domain 1"/>
    <property type="match status" value="1"/>
</dbReference>
<evidence type="ECO:0000256" key="1">
    <source>
        <dbReference type="ARBA" id="ARBA00010886"/>
    </source>
</evidence>
<dbReference type="InterPro" id="IPR011009">
    <property type="entry name" value="Kinase-like_dom_sf"/>
</dbReference>
<keyword evidence="4 7" id="KW-0547">Nucleotide-binding</keyword>
<evidence type="ECO:0000256" key="4">
    <source>
        <dbReference type="ARBA" id="ARBA00022741"/>
    </source>
</evidence>
<dbReference type="GO" id="GO:0004674">
    <property type="term" value="F:protein serine/threonine kinase activity"/>
    <property type="evidence" value="ECO:0007669"/>
    <property type="project" value="UniProtKB-KW"/>
</dbReference>
<dbReference type="PANTHER" id="PTHR43671">
    <property type="entry name" value="SERINE/THREONINE-PROTEIN KINASE NEK"/>
    <property type="match status" value="1"/>
</dbReference>
<dbReference type="Proteomes" id="UP000324974">
    <property type="component" value="Chromosome"/>
</dbReference>